<evidence type="ECO:0000256" key="2">
    <source>
        <dbReference type="ARBA" id="ARBA00008779"/>
    </source>
</evidence>
<accession>A0A2U2B5T9</accession>
<comment type="similarity">
    <text evidence="2">Belongs to the sulfatase family.</text>
</comment>
<dbReference type="InterPro" id="IPR035874">
    <property type="entry name" value="IDS"/>
</dbReference>
<protein>
    <submittedName>
        <fullName evidence="8">Sulfatase</fullName>
    </submittedName>
</protein>
<dbReference type="AlphaFoldDB" id="A0A2U2B5T9"/>
<evidence type="ECO:0000256" key="4">
    <source>
        <dbReference type="ARBA" id="ARBA00022729"/>
    </source>
</evidence>
<dbReference type="CDD" id="cd16030">
    <property type="entry name" value="iduronate-2-sulfatase"/>
    <property type="match status" value="1"/>
</dbReference>
<sequence>MNPLSMRIRMQWKLLKCRTRIQRETIINKKMNQILFKVILGITVMTLFSCKTQSQESSPVNVLFISVDDLKPTLGTYGDEKAISPNIDNLAKSGVQFNNAYCQQAVCAPSRISLFSGLRPDRTKVWDLKTQMRDVIPNAVTIPQYFKQNGYETVGLGKLMHGAKDNDPVSWTIPYKKDNKLEYAKGFKYPANGKYQNPETHKAMKEAKKQKLGWRATNQYLKKLDLAPSVECIDIPDDAYEDGAIANAAIELLDRLPQGDKPFFLSLGFHKPHLPFSVPKKYWDLYDRDKIELADFTDRAENSPGFAYHNWGELRNYSDIPQKGDLITEKQKEIIHGYYASVSYVDAQIGKVLEKLKASGLDKNTIVILWGDHGWHLGDHGMWCKHTNFEQATHSPLIISAPGLNENLKANTMTEFVDIYPTLCELTGLPVPEFTEGKSLKPALLNPETQVKDFAISQYPRGDNRMGYSMRTQRYRLTLWIEGPFREADVLSSPQIESVELYDYKKDPNETVSLAGKEEYKEIEAKLTNKLIKLLQDQQASGRAGCFTPC</sequence>
<evidence type="ECO:0000256" key="3">
    <source>
        <dbReference type="ARBA" id="ARBA00022723"/>
    </source>
</evidence>
<keyword evidence="3" id="KW-0479">Metal-binding</keyword>
<dbReference type="GO" id="GO:0046872">
    <property type="term" value="F:metal ion binding"/>
    <property type="evidence" value="ECO:0007669"/>
    <property type="project" value="UniProtKB-KW"/>
</dbReference>
<gene>
    <name evidence="8" type="ORF">DDZ16_15270</name>
</gene>
<evidence type="ECO:0000313" key="8">
    <source>
        <dbReference type="EMBL" id="PWD98438.1"/>
    </source>
</evidence>
<keyword evidence="5" id="KW-0378">Hydrolase</keyword>
<comment type="cofactor">
    <cofactor evidence="1">
        <name>Ca(2+)</name>
        <dbReference type="ChEBI" id="CHEBI:29108"/>
    </cofactor>
</comment>
<dbReference type="Gene3D" id="3.40.720.10">
    <property type="entry name" value="Alkaline Phosphatase, subunit A"/>
    <property type="match status" value="1"/>
</dbReference>
<evidence type="ECO:0000256" key="1">
    <source>
        <dbReference type="ARBA" id="ARBA00001913"/>
    </source>
</evidence>
<comment type="caution">
    <text evidence="8">The sequence shown here is derived from an EMBL/GenBank/DDBJ whole genome shotgun (WGS) entry which is preliminary data.</text>
</comment>
<organism evidence="8 9">
    <name type="scientific">Marinilabilia rubra</name>
    <dbReference type="NCBI Taxonomy" id="2162893"/>
    <lineage>
        <taxon>Bacteria</taxon>
        <taxon>Pseudomonadati</taxon>
        <taxon>Bacteroidota</taxon>
        <taxon>Bacteroidia</taxon>
        <taxon>Marinilabiliales</taxon>
        <taxon>Marinilabiliaceae</taxon>
        <taxon>Marinilabilia</taxon>
    </lineage>
</organism>
<dbReference type="SUPFAM" id="SSF53649">
    <property type="entry name" value="Alkaline phosphatase-like"/>
    <property type="match status" value="1"/>
</dbReference>
<keyword evidence="9" id="KW-1185">Reference proteome</keyword>
<dbReference type="EMBL" id="QEWP01000014">
    <property type="protein sequence ID" value="PWD98438.1"/>
    <property type="molecule type" value="Genomic_DNA"/>
</dbReference>
<evidence type="ECO:0000259" key="7">
    <source>
        <dbReference type="Pfam" id="PF00884"/>
    </source>
</evidence>
<feature type="domain" description="Sulfatase N-terminal" evidence="7">
    <location>
        <begin position="61"/>
        <end position="428"/>
    </location>
</feature>
<dbReference type="GO" id="GO:0005737">
    <property type="term" value="C:cytoplasm"/>
    <property type="evidence" value="ECO:0007669"/>
    <property type="project" value="TreeGrafter"/>
</dbReference>
<evidence type="ECO:0000256" key="6">
    <source>
        <dbReference type="ARBA" id="ARBA00022837"/>
    </source>
</evidence>
<dbReference type="PANTHER" id="PTHR45953:SF1">
    <property type="entry name" value="IDURONATE 2-SULFATASE"/>
    <property type="match status" value="1"/>
</dbReference>
<proteinExistence type="inferred from homology"/>
<reference evidence="8 9" key="1">
    <citation type="submission" date="2018-05" db="EMBL/GenBank/DDBJ databases">
        <title>Marinilabilia rubrum sp. nov., isolated from saltern sediment.</title>
        <authorList>
            <person name="Zhang R."/>
        </authorList>
    </citation>
    <scope>NUCLEOTIDE SEQUENCE [LARGE SCALE GENOMIC DNA]</scope>
    <source>
        <strain evidence="8 9">WTE16</strain>
    </source>
</reference>
<keyword evidence="6" id="KW-0106">Calcium</keyword>
<keyword evidence="4" id="KW-0732">Signal</keyword>
<dbReference type="Pfam" id="PF00884">
    <property type="entry name" value="Sulfatase"/>
    <property type="match status" value="1"/>
</dbReference>
<dbReference type="Proteomes" id="UP000244956">
    <property type="component" value="Unassembled WGS sequence"/>
</dbReference>
<dbReference type="InterPro" id="IPR017850">
    <property type="entry name" value="Alkaline_phosphatase_core_sf"/>
</dbReference>
<dbReference type="InterPro" id="IPR000917">
    <property type="entry name" value="Sulfatase_N"/>
</dbReference>
<dbReference type="GO" id="GO:0004423">
    <property type="term" value="F:iduronate-2-sulfatase activity"/>
    <property type="evidence" value="ECO:0007669"/>
    <property type="project" value="InterPro"/>
</dbReference>
<evidence type="ECO:0000256" key="5">
    <source>
        <dbReference type="ARBA" id="ARBA00022801"/>
    </source>
</evidence>
<name>A0A2U2B5T9_9BACT</name>
<dbReference type="PANTHER" id="PTHR45953">
    <property type="entry name" value="IDURONATE 2-SULFATASE"/>
    <property type="match status" value="1"/>
</dbReference>
<evidence type="ECO:0000313" key="9">
    <source>
        <dbReference type="Proteomes" id="UP000244956"/>
    </source>
</evidence>